<keyword evidence="2" id="KW-1185">Reference proteome</keyword>
<name>A0A4S2F2K4_9ACTN</name>
<dbReference type="AlphaFoldDB" id="A0A4S2F2K4"/>
<dbReference type="RefSeq" id="WP_136012317.1">
    <property type="nucleotide sequence ID" value="NZ_SRYE01000002.1"/>
</dbReference>
<protein>
    <submittedName>
        <fullName evidence="1">Uncharacterized protein</fullName>
    </submittedName>
</protein>
<dbReference type="Proteomes" id="UP000310263">
    <property type="component" value="Unassembled WGS sequence"/>
</dbReference>
<comment type="caution">
    <text evidence="1">The sequence shown here is derived from an EMBL/GenBank/DDBJ whole genome shotgun (WGS) entry which is preliminary data.</text>
</comment>
<organism evidence="1 2">
    <name type="scientific">Muricaecibacterium torontonense</name>
    <dbReference type="NCBI Taxonomy" id="3032871"/>
    <lineage>
        <taxon>Bacteria</taxon>
        <taxon>Bacillati</taxon>
        <taxon>Actinomycetota</taxon>
        <taxon>Coriobacteriia</taxon>
        <taxon>Coriobacteriales</taxon>
        <taxon>Atopobiaceae</taxon>
        <taxon>Muricaecibacterium</taxon>
    </lineage>
</organism>
<reference evidence="1 2" key="1">
    <citation type="submission" date="2019-04" db="EMBL/GenBank/DDBJ databases">
        <title>Microbes associate with the intestines of laboratory mice.</title>
        <authorList>
            <person name="Navarre W."/>
            <person name="Wong E."/>
            <person name="Huang K."/>
            <person name="Tropini C."/>
            <person name="Ng K."/>
            <person name="Yu B."/>
        </authorList>
    </citation>
    <scope>NUCLEOTIDE SEQUENCE [LARGE SCALE GENOMIC DNA]</scope>
    <source>
        <strain evidence="1 2">NM07_P-09</strain>
    </source>
</reference>
<dbReference type="OrthoDB" id="3176117at2"/>
<proteinExistence type="predicted"/>
<evidence type="ECO:0000313" key="1">
    <source>
        <dbReference type="EMBL" id="TGY62587.1"/>
    </source>
</evidence>
<sequence>MAHDNACPCLARFEATNGTGLWEVYPWGLKVGGTCYGFTPTSHIVHSGVQGRSYRSGRLVEEQDDFGLWAALAVYQETGSWEDAGLAAWALGGSTVTPVVETHKIPGTVTLSIGGLRTSDNPDASLRYREDGQCVQVDAIQRFADVCLAAIKACREAHSPAASTRSRRRTNGRRP</sequence>
<evidence type="ECO:0000313" key="2">
    <source>
        <dbReference type="Proteomes" id="UP000310263"/>
    </source>
</evidence>
<dbReference type="EMBL" id="SRYE01000002">
    <property type="protein sequence ID" value="TGY62587.1"/>
    <property type="molecule type" value="Genomic_DNA"/>
</dbReference>
<accession>A0A4S2F2K4</accession>
<gene>
    <name evidence="1" type="ORF">E5334_04020</name>
</gene>